<evidence type="ECO:0000256" key="10">
    <source>
        <dbReference type="SAM" id="Phobius"/>
    </source>
</evidence>
<sequence length="193" mass="22517">MGSECLENIAIAFALLYLWLAARQSVWCWLAGAISCAIYTYLMFQVQLYMESGLQAIYVALSAYGWWQWRFGVAQAPAQDVADYSWWWHVRAIVALAFVASGCAWLLELYTDADQVWLDSFTTVYSLFATWLLTRKLFSNWLYWLVIDSVYIYLYAIKGFEKTSGLFAIYILLILYAMWNWRRSQKELCNNTG</sequence>
<reference evidence="12" key="1">
    <citation type="journal article" date="2018" name="Front. Microbiol.">
        <title>Genome-Based Analysis Reveals the Taxonomy and Diversity of the Family Idiomarinaceae.</title>
        <authorList>
            <person name="Liu Y."/>
            <person name="Lai Q."/>
            <person name="Shao Z."/>
        </authorList>
    </citation>
    <scope>NUCLEOTIDE SEQUENCE [LARGE SCALE GENOMIC DNA]</scope>
    <source>
        <strain evidence="12">PIM1</strain>
    </source>
</reference>
<feature type="transmembrane region" description="Helical" evidence="10">
    <location>
        <begin position="116"/>
        <end position="134"/>
    </location>
</feature>
<evidence type="ECO:0000256" key="5">
    <source>
        <dbReference type="ARBA" id="ARBA00022448"/>
    </source>
</evidence>
<dbReference type="GO" id="GO:0005886">
    <property type="term" value="C:plasma membrane"/>
    <property type="evidence" value="ECO:0007669"/>
    <property type="project" value="UniProtKB-SubCell"/>
</dbReference>
<dbReference type="NCBIfam" id="TIGR01528">
    <property type="entry name" value="NMN_trans_PnuC"/>
    <property type="match status" value="1"/>
</dbReference>
<comment type="similarity">
    <text evidence="3">Belongs to the nicotinamide ribonucleoside (NR) uptake permease (TC 4.B.1) family.</text>
</comment>
<feature type="transmembrane region" description="Helical" evidence="10">
    <location>
        <begin position="163"/>
        <end position="181"/>
    </location>
</feature>
<evidence type="ECO:0000256" key="4">
    <source>
        <dbReference type="ARBA" id="ARBA00017522"/>
    </source>
</evidence>
<dbReference type="AlphaFoldDB" id="A0A432YEB4"/>
<keyword evidence="7 10" id="KW-0812">Transmembrane</keyword>
<protein>
    <recommendedName>
        <fullName evidence="4">Nicotinamide riboside transporter PnuC</fullName>
    </recommendedName>
</protein>
<name>A0A432YEB4_9GAMM</name>
<keyword evidence="9 10" id="KW-0472">Membrane</keyword>
<evidence type="ECO:0000313" key="12">
    <source>
        <dbReference type="Proteomes" id="UP000288127"/>
    </source>
</evidence>
<evidence type="ECO:0000256" key="7">
    <source>
        <dbReference type="ARBA" id="ARBA00022692"/>
    </source>
</evidence>
<dbReference type="Proteomes" id="UP000288127">
    <property type="component" value="Unassembled WGS sequence"/>
</dbReference>
<feature type="transmembrane region" description="Helical" evidence="10">
    <location>
        <begin position="12"/>
        <end position="42"/>
    </location>
</feature>
<evidence type="ECO:0000256" key="9">
    <source>
        <dbReference type="ARBA" id="ARBA00023136"/>
    </source>
</evidence>
<evidence type="ECO:0000313" key="11">
    <source>
        <dbReference type="EMBL" id="RUO59290.1"/>
    </source>
</evidence>
<proteinExistence type="inferred from homology"/>
<dbReference type="PANTHER" id="PTHR36122">
    <property type="entry name" value="NICOTINAMIDE RIBOSIDE TRANSPORTER PNUC"/>
    <property type="match status" value="1"/>
</dbReference>
<dbReference type="GO" id="GO:0034257">
    <property type="term" value="F:nicotinamide riboside transmembrane transporter activity"/>
    <property type="evidence" value="ECO:0007669"/>
    <property type="project" value="InterPro"/>
</dbReference>
<evidence type="ECO:0000256" key="1">
    <source>
        <dbReference type="ARBA" id="ARBA00002672"/>
    </source>
</evidence>
<dbReference type="EMBL" id="PIPZ01000003">
    <property type="protein sequence ID" value="RUO59290.1"/>
    <property type="molecule type" value="Genomic_DNA"/>
</dbReference>
<organism evidence="11 12">
    <name type="scientific">Pseudidiomarina marina</name>
    <dbReference type="NCBI Taxonomy" id="502366"/>
    <lineage>
        <taxon>Bacteria</taxon>
        <taxon>Pseudomonadati</taxon>
        <taxon>Pseudomonadota</taxon>
        <taxon>Gammaproteobacteria</taxon>
        <taxon>Alteromonadales</taxon>
        <taxon>Idiomarinaceae</taxon>
        <taxon>Pseudidiomarina</taxon>
    </lineage>
</organism>
<keyword evidence="8 10" id="KW-1133">Transmembrane helix</keyword>
<evidence type="ECO:0000256" key="3">
    <source>
        <dbReference type="ARBA" id="ARBA00006669"/>
    </source>
</evidence>
<accession>A0A432YEB4</accession>
<evidence type="ECO:0000256" key="8">
    <source>
        <dbReference type="ARBA" id="ARBA00022989"/>
    </source>
</evidence>
<gene>
    <name evidence="11" type="ORF">CWI76_09670</name>
</gene>
<keyword evidence="6" id="KW-1003">Cell membrane</keyword>
<comment type="caution">
    <text evidence="11">The sequence shown here is derived from an EMBL/GenBank/DDBJ whole genome shotgun (WGS) entry which is preliminary data.</text>
</comment>
<dbReference type="InterPro" id="IPR006419">
    <property type="entry name" value="NMN_transpt_PnuC"/>
</dbReference>
<comment type="function">
    <text evidence="1">Required for nicotinamide riboside transport across the inner membrane.</text>
</comment>
<dbReference type="OrthoDB" id="9791248at2"/>
<keyword evidence="12" id="KW-1185">Reference proteome</keyword>
<comment type="subcellular location">
    <subcellularLocation>
        <location evidence="2">Cell membrane</location>
        <topology evidence="2">Multi-pass membrane protein</topology>
    </subcellularLocation>
</comment>
<feature type="transmembrane region" description="Helical" evidence="10">
    <location>
        <begin position="88"/>
        <end position="110"/>
    </location>
</feature>
<keyword evidence="5" id="KW-0813">Transport</keyword>
<dbReference type="Pfam" id="PF04973">
    <property type="entry name" value="NMN_transporter"/>
    <property type="match status" value="1"/>
</dbReference>
<dbReference type="PANTHER" id="PTHR36122:SF2">
    <property type="entry name" value="NICOTINAMIDE RIBOSIDE TRANSPORTER PNUC"/>
    <property type="match status" value="1"/>
</dbReference>
<feature type="transmembrane region" description="Helical" evidence="10">
    <location>
        <begin position="141"/>
        <end position="157"/>
    </location>
</feature>
<evidence type="ECO:0000256" key="2">
    <source>
        <dbReference type="ARBA" id="ARBA00004651"/>
    </source>
</evidence>
<evidence type="ECO:0000256" key="6">
    <source>
        <dbReference type="ARBA" id="ARBA00022475"/>
    </source>
</evidence>